<organism evidence="3 4">
    <name type="scientific">Vanilla planifolia</name>
    <name type="common">Vanilla</name>
    <dbReference type="NCBI Taxonomy" id="51239"/>
    <lineage>
        <taxon>Eukaryota</taxon>
        <taxon>Viridiplantae</taxon>
        <taxon>Streptophyta</taxon>
        <taxon>Embryophyta</taxon>
        <taxon>Tracheophyta</taxon>
        <taxon>Spermatophyta</taxon>
        <taxon>Magnoliopsida</taxon>
        <taxon>Liliopsida</taxon>
        <taxon>Asparagales</taxon>
        <taxon>Orchidaceae</taxon>
        <taxon>Vanilloideae</taxon>
        <taxon>Vanilleae</taxon>
        <taxon>Vanilla</taxon>
    </lineage>
</organism>
<evidence type="ECO:0000256" key="2">
    <source>
        <dbReference type="SAM" id="SignalP"/>
    </source>
</evidence>
<accession>A0A835V0C9</accession>
<dbReference type="InterPro" id="IPR035669">
    <property type="entry name" value="SGNH_plant_lipase-like"/>
</dbReference>
<evidence type="ECO:0008006" key="5">
    <source>
        <dbReference type="Google" id="ProtNLM"/>
    </source>
</evidence>
<reference evidence="3 4" key="1">
    <citation type="journal article" date="2020" name="Nat. Food">
        <title>A phased Vanilla planifolia genome enables genetic improvement of flavour and production.</title>
        <authorList>
            <person name="Hasing T."/>
            <person name="Tang H."/>
            <person name="Brym M."/>
            <person name="Khazi F."/>
            <person name="Huang T."/>
            <person name="Chambers A.H."/>
        </authorList>
    </citation>
    <scope>NUCLEOTIDE SEQUENCE [LARGE SCALE GENOMIC DNA]</scope>
    <source>
        <tissue evidence="3">Leaf</tissue>
    </source>
</reference>
<gene>
    <name evidence="3" type="ORF">HPP92_011615</name>
</gene>
<feature type="chain" id="PRO_5032456455" description="GDSL esterase/lipase" evidence="2">
    <location>
        <begin position="24"/>
        <end position="354"/>
    </location>
</feature>
<dbReference type="AlphaFoldDB" id="A0A835V0C9"/>
<dbReference type="SUPFAM" id="SSF52266">
    <property type="entry name" value="SGNH hydrolase"/>
    <property type="match status" value="1"/>
</dbReference>
<dbReference type="CDD" id="cd01837">
    <property type="entry name" value="SGNH_plant_lipase_like"/>
    <property type="match status" value="1"/>
</dbReference>
<feature type="signal peptide" evidence="2">
    <location>
        <begin position="1"/>
        <end position="23"/>
    </location>
</feature>
<dbReference type="EMBL" id="JADCNL010000005">
    <property type="protein sequence ID" value="KAG0480757.1"/>
    <property type="molecule type" value="Genomic_DNA"/>
</dbReference>
<name>A0A835V0C9_VANPL</name>
<evidence type="ECO:0000313" key="3">
    <source>
        <dbReference type="EMBL" id="KAG0480757.1"/>
    </source>
</evidence>
<dbReference type="Proteomes" id="UP000636800">
    <property type="component" value="Chromosome 5"/>
</dbReference>
<dbReference type="PANTHER" id="PTHR45642">
    <property type="entry name" value="GDSL ESTERASE/LIPASE EXL3"/>
    <property type="match status" value="1"/>
</dbReference>
<protein>
    <recommendedName>
        <fullName evidence="5">GDSL esterase/lipase</fullName>
    </recommendedName>
</protein>
<dbReference type="GO" id="GO:0016788">
    <property type="term" value="F:hydrolase activity, acting on ester bonds"/>
    <property type="evidence" value="ECO:0007669"/>
    <property type="project" value="InterPro"/>
</dbReference>
<dbReference type="FunFam" id="3.40.50.1110:FF:000003">
    <property type="entry name" value="GDSL esterase/lipase APG"/>
    <property type="match status" value="1"/>
</dbReference>
<evidence type="ECO:0000313" key="4">
    <source>
        <dbReference type="Proteomes" id="UP000636800"/>
    </source>
</evidence>
<dbReference type="OrthoDB" id="439993at2759"/>
<proteinExistence type="inferred from homology"/>
<dbReference type="InterPro" id="IPR036514">
    <property type="entry name" value="SGNH_hydro_sf"/>
</dbReference>
<dbReference type="InterPro" id="IPR001087">
    <property type="entry name" value="GDSL"/>
</dbReference>
<comment type="caution">
    <text evidence="3">The sequence shown here is derived from an EMBL/GenBank/DDBJ whole genome shotgun (WGS) entry which is preliminary data.</text>
</comment>
<keyword evidence="2" id="KW-0732">Signal</keyword>
<sequence>MAHRIAFFVSFLVLHSPFRSSAAARTRIPAIIVFGDSTVDTGNNNGIKTILKSDFQPYGRDFDGGQPTGRFCNGRIATDFIAEALGLGSAVPAYLDPAHGIKDFTTAVCFASAGTGLDNATSDVMNVIPLWKELQYFKRYRMQLQQHLGPYGARRTISEALYVISIGTNDFLENYFLLITGRFKQFSVADYEDFLISLAADFVTEIYRLGARKVLLTELPPMGCLPLERTINFLGFGECNEKYNQVAREYNAKMEVMAADLLTALPGARLAINRIYGVVDNIIRNPSQFGFENVAEGCCGTGLFEMGYLCSQMNPHTCLDADKYVFWDSFHPTEKTYRLIVDFLINTTLWEFMR</sequence>
<keyword evidence="4" id="KW-1185">Reference proteome</keyword>
<dbReference type="Gene3D" id="3.40.50.1110">
    <property type="entry name" value="SGNH hydrolase"/>
    <property type="match status" value="1"/>
</dbReference>
<evidence type="ECO:0000256" key="1">
    <source>
        <dbReference type="ARBA" id="ARBA00008668"/>
    </source>
</evidence>
<dbReference type="Pfam" id="PF00657">
    <property type="entry name" value="Lipase_GDSL"/>
    <property type="match status" value="1"/>
</dbReference>
<dbReference type="PANTHER" id="PTHR45642:SF46">
    <property type="entry name" value="OS06G0636700 PROTEIN"/>
    <property type="match status" value="1"/>
</dbReference>
<dbReference type="InterPro" id="IPR050592">
    <property type="entry name" value="GDSL_lipolytic_enzyme"/>
</dbReference>
<comment type="similarity">
    <text evidence="1">Belongs to the 'GDSL' lipolytic enzyme family.</text>
</comment>